<sequence>MTPSEILNYKAPKVVGVDDADPDGHIPLELLLKGIEVVVPIWPVPSPDGRTDTLIVQTKRNGVVEFAWSKGYVNPISEREFIIPIGPQYLAVDGVIELHYETRNFVNNPAYSDPRKLTIDHMPVVRELPEARFPGVDHWGYLNCSTVPPIWEGIEIEVPPLPAFTKNGDRCVVEWVGYKTLNASGPPIDNTYLTCGRDPLTDADIRDGYGVTIGPFVPHIEPMINNASATVVYSIYRGDKLIGLSKAGIVKIDRMIPGEVLPCGP</sequence>
<dbReference type="Proteomes" id="UP000325375">
    <property type="component" value="Unassembled WGS sequence"/>
</dbReference>
<gene>
    <name evidence="1" type="ORF">PS718_03351</name>
</gene>
<accession>A0A5E7DNS5</accession>
<evidence type="ECO:0000313" key="1">
    <source>
        <dbReference type="EMBL" id="VVO09994.1"/>
    </source>
</evidence>
<dbReference type="AlphaFoldDB" id="A0A5E7DNS5"/>
<protein>
    <submittedName>
        <fullName evidence="1">Uncharacterized protein</fullName>
    </submittedName>
</protein>
<reference evidence="1 2" key="1">
    <citation type="submission" date="2019-09" db="EMBL/GenBank/DDBJ databases">
        <authorList>
            <person name="Chandra G."/>
            <person name="Truman W A."/>
        </authorList>
    </citation>
    <scope>NUCLEOTIDE SEQUENCE [LARGE SCALE GENOMIC DNA]</scope>
    <source>
        <strain evidence="1">PS718</strain>
    </source>
</reference>
<name>A0A5E7DNS5_PSEFL</name>
<proteinExistence type="predicted"/>
<organism evidence="1 2">
    <name type="scientific">Pseudomonas fluorescens</name>
    <dbReference type="NCBI Taxonomy" id="294"/>
    <lineage>
        <taxon>Bacteria</taxon>
        <taxon>Pseudomonadati</taxon>
        <taxon>Pseudomonadota</taxon>
        <taxon>Gammaproteobacteria</taxon>
        <taxon>Pseudomonadales</taxon>
        <taxon>Pseudomonadaceae</taxon>
        <taxon>Pseudomonas</taxon>
    </lineage>
</organism>
<dbReference type="EMBL" id="CABVHX010000014">
    <property type="protein sequence ID" value="VVO09994.1"/>
    <property type="molecule type" value="Genomic_DNA"/>
</dbReference>
<evidence type="ECO:0000313" key="2">
    <source>
        <dbReference type="Proteomes" id="UP000325375"/>
    </source>
</evidence>